<dbReference type="Gene3D" id="3.30.700.10">
    <property type="entry name" value="Glycoprotein, Type 4 Pilin"/>
    <property type="match status" value="1"/>
</dbReference>
<dbReference type="SUPFAM" id="SSF54523">
    <property type="entry name" value="Pili subunits"/>
    <property type="match status" value="1"/>
</dbReference>
<evidence type="ECO:0000259" key="1">
    <source>
        <dbReference type="Pfam" id="PF08334"/>
    </source>
</evidence>
<accession>A0A2G9YRQ7</accession>
<name>A0A2G9YRQ7_9BACT</name>
<evidence type="ECO:0000313" key="3">
    <source>
        <dbReference type="Proteomes" id="UP000231567"/>
    </source>
</evidence>
<dbReference type="Proteomes" id="UP000231567">
    <property type="component" value="Unassembled WGS sequence"/>
</dbReference>
<dbReference type="EMBL" id="PCRM01000005">
    <property type="protein sequence ID" value="PIP21925.1"/>
    <property type="molecule type" value="Genomic_DNA"/>
</dbReference>
<organism evidence="2 3">
    <name type="scientific">Candidatus Nealsonbacteria bacterium CG23_combo_of_CG06-09_8_20_14_all_40_13</name>
    <dbReference type="NCBI Taxonomy" id="1974724"/>
    <lineage>
        <taxon>Bacteria</taxon>
        <taxon>Candidatus Nealsoniibacteriota</taxon>
    </lineage>
</organism>
<reference evidence="2 3" key="1">
    <citation type="submission" date="2017-09" db="EMBL/GenBank/DDBJ databases">
        <title>Depth-based differentiation of microbial function through sediment-hosted aquifers and enrichment of novel symbionts in the deep terrestrial subsurface.</title>
        <authorList>
            <person name="Probst A.J."/>
            <person name="Ladd B."/>
            <person name="Jarett J.K."/>
            <person name="Geller-Mcgrath D.E."/>
            <person name="Sieber C.M."/>
            <person name="Emerson J.B."/>
            <person name="Anantharaman K."/>
            <person name="Thomas B.C."/>
            <person name="Malmstrom R."/>
            <person name="Stieglmeier M."/>
            <person name="Klingl A."/>
            <person name="Woyke T."/>
            <person name="Ryan C.M."/>
            <person name="Banfield J.F."/>
        </authorList>
    </citation>
    <scope>NUCLEOTIDE SEQUENCE [LARGE SCALE GENOMIC DNA]</scope>
    <source>
        <strain evidence="2">CG23_combo_of_CG06-09_8_20_14_all_40_13</strain>
    </source>
</reference>
<gene>
    <name evidence="2" type="ORF">COX39_00190</name>
</gene>
<feature type="domain" description="Type II secretion system protein GspG C-terminal" evidence="1">
    <location>
        <begin position="9"/>
        <end position="85"/>
    </location>
</feature>
<sequence>VIVNVNSSRVKSRDARRKADLLTLSFALEQYYTENRQFPMQAGIISSDNPGELYDKLLNRGYVSSIPTDPLGQVPYYYKSNGNTGIAPDWNEGATQATQYVIFAKLEKDNNSDATALKFLPITNDSQVTYPITTLAGDTYTFNYWVSSK</sequence>
<dbReference type="InterPro" id="IPR013545">
    <property type="entry name" value="T2SS_protein-GspG_C"/>
</dbReference>
<feature type="non-terminal residue" evidence="2">
    <location>
        <position position="1"/>
    </location>
</feature>
<proteinExistence type="predicted"/>
<dbReference type="InterPro" id="IPR045584">
    <property type="entry name" value="Pilin-like"/>
</dbReference>
<dbReference type="Pfam" id="PF08334">
    <property type="entry name" value="T2SSG"/>
    <property type="match status" value="1"/>
</dbReference>
<dbReference type="AlphaFoldDB" id="A0A2G9YRQ7"/>
<evidence type="ECO:0000313" key="2">
    <source>
        <dbReference type="EMBL" id="PIP21925.1"/>
    </source>
</evidence>
<comment type="caution">
    <text evidence="2">The sequence shown here is derived from an EMBL/GenBank/DDBJ whole genome shotgun (WGS) entry which is preliminary data.</text>
</comment>
<protein>
    <recommendedName>
        <fullName evidence="1">Type II secretion system protein GspG C-terminal domain-containing protein</fullName>
    </recommendedName>
</protein>